<evidence type="ECO:0000256" key="2">
    <source>
        <dbReference type="ARBA" id="ARBA00009695"/>
    </source>
</evidence>
<evidence type="ECO:0000313" key="9">
    <source>
        <dbReference type="EMBL" id="SMC93980.1"/>
    </source>
</evidence>
<reference evidence="9 10" key="1">
    <citation type="submission" date="2017-04" db="EMBL/GenBank/DDBJ databases">
        <authorList>
            <person name="Afonso C.L."/>
            <person name="Miller P.J."/>
            <person name="Scott M.A."/>
            <person name="Spackman E."/>
            <person name="Goraichik I."/>
            <person name="Dimitrov K.M."/>
            <person name="Suarez D.L."/>
            <person name="Swayne D.E."/>
        </authorList>
    </citation>
    <scope>NUCLEOTIDE SEQUENCE [LARGE SCALE GENOMIC DNA]</scope>
    <source>
        <strain evidence="9 10">DSM 3385</strain>
    </source>
</reference>
<evidence type="ECO:0000256" key="1">
    <source>
        <dbReference type="ARBA" id="ARBA00004496"/>
    </source>
</evidence>
<dbReference type="GO" id="GO:0006282">
    <property type="term" value="P:regulation of DNA repair"/>
    <property type="evidence" value="ECO:0007669"/>
    <property type="project" value="UniProtKB-UniRule"/>
</dbReference>
<evidence type="ECO:0000256" key="4">
    <source>
        <dbReference type="ARBA" id="ARBA00022490"/>
    </source>
</evidence>
<proteinExistence type="inferred from homology"/>
<sequence length="163" mass="19248">MIKRNKTSDISTARAYNICIRFLAPRPRSEQEIRRHLTKKDIPGRVIDDTIQRLMETNLVDDAAFARMFVESRERHKPRSKFALGCELRQKGIKDSIIDKSLEDIDEEVSAWHAVQPRLRSWQRLPPDKFKKKLFNYLQYRGFGYGICLTTWNKVMPDPEEQP</sequence>
<dbReference type="Proteomes" id="UP000192418">
    <property type="component" value="Unassembled WGS sequence"/>
</dbReference>
<accession>A0A1W2D8Z4</accession>
<evidence type="ECO:0000256" key="3">
    <source>
        <dbReference type="ARBA" id="ARBA00018111"/>
    </source>
</evidence>
<dbReference type="InterPro" id="IPR053924">
    <property type="entry name" value="RecX_HTH_2nd"/>
</dbReference>
<evidence type="ECO:0000256" key="5">
    <source>
        <dbReference type="HAMAP-Rule" id="MF_01114"/>
    </source>
</evidence>
<dbReference type="InterPro" id="IPR003783">
    <property type="entry name" value="Regulatory_RecX"/>
</dbReference>
<dbReference type="STRING" id="1121400.SAMN02746065_11625"/>
<comment type="similarity">
    <text evidence="2 5">Belongs to the RecX family.</text>
</comment>
<protein>
    <recommendedName>
        <fullName evidence="3 5">Regulatory protein RecX</fullName>
    </recommendedName>
</protein>
<dbReference type="Pfam" id="PF21981">
    <property type="entry name" value="RecX_HTH3"/>
    <property type="match status" value="1"/>
</dbReference>
<dbReference type="InterPro" id="IPR053926">
    <property type="entry name" value="RecX_HTH_1st"/>
</dbReference>
<dbReference type="Pfam" id="PF21982">
    <property type="entry name" value="RecX_HTH1"/>
    <property type="match status" value="1"/>
</dbReference>
<comment type="function">
    <text evidence="5">Modulates RecA activity.</text>
</comment>
<dbReference type="GO" id="GO:0005737">
    <property type="term" value="C:cytoplasm"/>
    <property type="evidence" value="ECO:0007669"/>
    <property type="project" value="UniProtKB-SubCell"/>
</dbReference>
<dbReference type="HAMAP" id="MF_01114">
    <property type="entry name" value="RecX"/>
    <property type="match status" value="1"/>
</dbReference>
<gene>
    <name evidence="5" type="primary">recX</name>
    <name evidence="9" type="ORF">SAMN02746065_11625</name>
</gene>
<dbReference type="EMBL" id="FWXY01000016">
    <property type="protein sequence ID" value="SMC93980.1"/>
    <property type="molecule type" value="Genomic_DNA"/>
</dbReference>
<dbReference type="AlphaFoldDB" id="A0A1W2D8Z4"/>
<evidence type="ECO:0000259" key="7">
    <source>
        <dbReference type="Pfam" id="PF21981"/>
    </source>
</evidence>
<dbReference type="RefSeq" id="WP_170923840.1">
    <property type="nucleotide sequence ID" value="NZ_FWXY01000016.1"/>
</dbReference>
<dbReference type="PANTHER" id="PTHR33602:SF1">
    <property type="entry name" value="REGULATORY PROTEIN RECX FAMILY PROTEIN"/>
    <property type="match status" value="1"/>
</dbReference>
<dbReference type="Pfam" id="PF02631">
    <property type="entry name" value="RecX_HTH2"/>
    <property type="match status" value="1"/>
</dbReference>
<evidence type="ECO:0000259" key="8">
    <source>
        <dbReference type="Pfam" id="PF21982"/>
    </source>
</evidence>
<feature type="domain" description="RecX second three-helical" evidence="6">
    <location>
        <begin position="61"/>
        <end position="102"/>
    </location>
</feature>
<evidence type="ECO:0000259" key="6">
    <source>
        <dbReference type="Pfam" id="PF02631"/>
    </source>
</evidence>
<name>A0A1W2D8Z4_9BACT</name>
<feature type="domain" description="RecX third three-helical" evidence="7">
    <location>
        <begin position="116"/>
        <end position="147"/>
    </location>
</feature>
<evidence type="ECO:0000313" key="10">
    <source>
        <dbReference type="Proteomes" id="UP000192418"/>
    </source>
</evidence>
<dbReference type="Gene3D" id="1.10.10.10">
    <property type="entry name" value="Winged helix-like DNA-binding domain superfamily/Winged helix DNA-binding domain"/>
    <property type="match status" value="3"/>
</dbReference>
<dbReference type="PANTHER" id="PTHR33602">
    <property type="entry name" value="REGULATORY PROTEIN RECX FAMILY PROTEIN"/>
    <property type="match status" value="1"/>
</dbReference>
<keyword evidence="4 5" id="KW-0963">Cytoplasm</keyword>
<dbReference type="InterPro" id="IPR036388">
    <property type="entry name" value="WH-like_DNA-bd_sf"/>
</dbReference>
<feature type="domain" description="RecX first three-helical" evidence="8">
    <location>
        <begin position="15"/>
        <end position="54"/>
    </location>
</feature>
<keyword evidence="10" id="KW-1185">Reference proteome</keyword>
<dbReference type="InterPro" id="IPR053925">
    <property type="entry name" value="RecX_HTH_3rd"/>
</dbReference>
<organism evidence="9 10">
    <name type="scientific">Desulfocicer vacuolatum DSM 3385</name>
    <dbReference type="NCBI Taxonomy" id="1121400"/>
    <lineage>
        <taxon>Bacteria</taxon>
        <taxon>Pseudomonadati</taxon>
        <taxon>Thermodesulfobacteriota</taxon>
        <taxon>Desulfobacteria</taxon>
        <taxon>Desulfobacterales</taxon>
        <taxon>Desulfobacteraceae</taxon>
        <taxon>Desulfocicer</taxon>
    </lineage>
</organism>
<comment type="subcellular location">
    <subcellularLocation>
        <location evidence="1 5">Cytoplasm</location>
    </subcellularLocation>
</comment>